<dbReference type="AlphaFoldDB" id="A0A0B4ESR5"/>
<gene>
    <name evidence="1" type="ORF">C095_01385</name>
</gene>
<evidence type="ECO:0000313" key="2">
    <source>
        <dbReference type="Proteomes" id="UP000031184"/>
    </source>
</evidence>
<name>A0A0B4ESR5_9FUSO</name>
<accession>A0A0B4ESR5</accession>
<comment type="caution">
    <text evidence="1">The sequence shown here is derived from an EMBL/GenBank/DDBJ whole genome shotgun (WGS) entry which is preliminary data.</text>
</comment>
<dbReference type="PATRIC" id="fig|1226633.4.peg.273"/>
<protein>
    <submittedName>
        <fullName evidence="1">Uncharacterized protein</fullName>
    </submittedName>
</protein>
<sequence>MTKKSKKAEKVPVKNSPGLFLYSEENYSKIFCFLKNRAKRKNRKYFYILHKK</sequence>
<dbReference type="Proteomes" id="UP000031184">
    <property type="component" value="Unassembled WGS sequence"/>
</dbReference>
<proteinExistence type="predicted"/>
<organism evidence="1 2">
    <name type="scientific">Fusobacterium necrophorum subsp. funduliforme B35</name>
    <dbReference type="NCBI Taxonomy" id="1226633"/>
    <lineage>
        <taxon>Bacteria</taxon>
        <taxon>Fusobacteriati</taxon>
        <taxon>Fusobacteriota</taxon>
        <taxon>Fusobacteriia</taxon>
        <taxon>Fusobacteriales</taxon>
        <taxon>Fusobacteriaceae</taxon>
        <taxon>Fusobacterium</taxon>
    </lineage>
</organism>
<evidence type="ECO:0000313" key="1">
    <source>
        <dbReference type="EMBL" id="KID50085.1"/>
    </source>
</evidence>
<reference evidence="1 2" key="1">
    <citation type="submission" date="2013-08" db="EMBL/GenBank/DDBJ databases">
        <title>An opportunistic ruminal bacterium that causes liver abscesses in cattle.</title>
        <authorList>
            <person name="Benahmed F.H."/>
            <person name="Rasmussen M."/>
            <person name="Harbottle H."/>
            <person name="Soppet D."/>
            <person name="Nagaraja T.G."/>
            <person name="Davidson M."/>
        </authorList>
    </citation>
    <scope>NUCLEOTIDE SEQUENCE [LARGE SCALE GENOMIC DNA]</scope>
    <source>
        <strain evidence="1 2">B35</strain>
    </source>
</reference>
<dbReference type="EMBL" id="AUZI01000008">
    <property type="protein sequence ID" value="KID50085.1"/>
    <property type="molecule type" value="Genomic_DNA"/>
</dbReference>